<evidence type="ECO:0000313" key="3">
    <source>
        <dbReference type="Proteomes" id="UP001597521"/>
    </source>
</evidence>
<keyword evidence="1" id="KW-0812">Transmembrane</keyword>
<keyword evidence="1" id="KW-1133">Transmembrane helix</keyword>
<dbReference type="EMBL" id="JBHUNP010000001">
    <property type="protein sequence ID" value="MFD2648434.1"/>
    <property type="molecule type" value="Genomic_DNA"/>
</dbReference>
<keyword evidence="3" id="KW-1185">Reference proteome</keyword>
<feature type="transmembrane region" description="Helical" evidence="1">
    <location>
        <begin position="159"/>
        <end position="181"/>
    </location>
</feature>
<evidence type="ECO:0000313" key="2">
    <source>
        <dbReference type="EMBL" id="MFD2648434.1"/>
    </source>
</evidence>
<accession>A0ABW5QL30</accession>
<dbReference type="RefSeq" id="WP_386833610.1">
    <property type="nucleotide sequence ID" value="NZ_JBHUNP010000001.1"/>
</dbReference>
<comment type="caution">
    <text evidence="2">The sequence shown here is derived from an EMBL/GenBank/DDBJ whole genome shotgun (WGS) entry which is preliminary data.</text>
</comment>
<gene>
    <name evidence="2" type="ORF">ACFSX5_11580</name>
</gene>
<sequence length="189" mass="19755">MSQPSSSYVEEIKAAVRGCIALVVGQRDAPSYFDFSQRGLVGSLLAVVIAIALAGFGPLLAGARLPPGAATQSVVVNAVLFGAQALTAWIALRQMRRGDGFVPYLVASNWVTFTTAVLLLLSTFLGPLGIIILVVVVVMAIMTFINIGRFVVTLTPLQIGLLFLSQAVGVFLALGVVAIMLPPPPLPPV</sequence>
<name>A0ABW5QL30_9HYPH</name>
<feature type="transmembrane region" description="Helical" evidence="1">
    <location>
        <begin position="104"/>
        <end position="124"/>
    </location>
</feature>
<feature type="transmembrane region" description="Helical" evidence="1">
    <location>
        <begin position="130"/>
        <end position="152"/>
    </location>
</feature>
<organism evidence="2 3">
    <name type="scientific">Devosia albogilva</name>
    <dbReference type="NCBI Taxonomy" id="429726"/>
    <lineage>
        <taxon>Bacteria</taxon>
        <taxon>Pseudomonadati</taxon>
        <taxon>Pseudomonadota</taxon>
        <taxon>Alphaproteobacteria</taxon>
        <taxon>Hyphomicrobiales</taxon>
        <taxon>Devosiaceae</taxon>
        <taxon>Devosia</taxon>
    </lineage>
</organism>
<evidence type="ECO:0008006" key="4">
    <source>
        <dbReference type="Google" id="ProtNLM"/>
    </source>
</evidence>
<dbReference type="Proteomes" id="UP001597521">
    <property type="component" value="Unassembled WGS sequence"/>
</dbReference>
<keyword evidence="1" id="KW-0472">Membrane</keyword>
<feature type="transmembrane region" description="Helical" evidence="1">
    <location>
        <begin position="73"/>
        <end position="92"/>
    </location>
</feature>
<proteinExistence type="predicted"/>
<reference evidence="3" key="1">
    <citation type="journal article" date="2019" name="Int. J. Syst. Evol. Microbiol.">
        <title>The Global Catalogue of Microorganisms (GCM) 10K type strain sequencing project: providing services to taxonomists for standard genome sequencing and annotation.</title>
        <authorList>
            <consortium name="The Broad Institute Genomics Platform"/>
            <consortium name="The Broad Institute Genome Sequencing Center for Infectious Disease"/>
            <person name="Wu L."/>
            <person name="Ma J."/>
        </authorList>
    </citation>
    <scope>NUCLEOTIDE SEQUENCE [LARGE SCALE GENOMIC DNA]</scope>
    <source>
        <strain evidence="3">CCM 7427</strain>
    </source>
</reference>
<evidence type="ECO:0000256" key="1">
    <source>
        <dbReference type="SAM" id="Phobius"/>
    </source>
</evidence>
<protein>
    <recommendedName>
        <fullName evidence="4">Yip1 domain-containing protein</fullName>
    </recommendedName>
</protein>
<feature type="transmembrane region" description="Helical" evidence="1">
    <location>
        <begin position="40"/>
        <end position="61"/>
    </location>
</feature>